<protein>
    <submittedName>
        <fullName evidence="1">Uncharacterized protein</fullName>
    </submittedName>
</protein>
<dbReference type="EMBL" id="BK014925">
    <property type="protein sequence ID" value="DAD82971.1"/>
    <property type="molecule type" value="Genomic_DNA"/>
</dbReference>
<accession>A0A8S5MM00</accession>
<proteinExistence type="predicted"/>
<evidence type="ECO:0000313" key="1">
    <source>
        <dbReference type="EMBL" id="DAD82971.1"/>
    </source>
</evidence>
<reference evidence="1" key="1">
    <citation type="journal article" date="2021" name="Proc. Natl. Acad. Sci. U.S.A.">
        <title>A Catalog of Tens of Thousands of Viruses from Human Metagenomes Reveals Hidden Associations with Chronic Diseases.</title>
        <authorList>
            <person name="Tisza M.J."/>
            <person name="Buck C.B."/>
        </authorList>
    </citation>
    <scope>NUCLEOTIDE SEQUENCE</scope>
    <source>
        <strain evidence="1">CtXZx16</strain>
    </source>
</reference>
<name>A0A8S5MM00_9CAUD</name>
<sequence>MANIMAQLEALSNKDWQNLFSAIEEDSQRRVANLKEDLQYRYIGEIDCPTEMYQDFATVKDVEGKGKINWFVCSDGSFFTCDDATVDALYDSGRVVDYEFPFEIERMEKYEQLSKDERISFRVALQGISEAEAKEIVCWELGIPAYDNVYVFEISETYVDSSTKEEEIKTYTRNIEADNEANAKEKLNSELFKIGSVVSSGRRFTAEDNRKMRESGKIFGYRGGIPYTITLKNRDVVLKEIKKNDLF</sequence>
<organism evidence="1">
    <name type="scientific">Siphoviridae sp. ctXZx16</name>
    <dbReference type="NCBI Taxonomy" id="2826371"/>
    <lineage>
        <taxon>Viruses</taxon>
        <taxon>Duplodnaviria</taxon>
        <taxon>Heunggongvirae</taxon>
        <taxon>Uroviricota</taxon>
        <taxon>Caudoviricetes</taxon>
    </lineage>
</organism>